<dbReference type="GO" id="GO:0016787">
    <property type="term" value="F:hydrolase activity"/>
    <property type="evidence" value="ECO:0007669"/>
    <property type="project" value="UniProtKB-KW"/>
</dbReference>
<evidence type="ECO:0000313" key="2">
    <source>
        <dbReference type="EMBL" id="GAA1380928.1"/>
    </source>
</evidence>
<name>A0ABP4I8P7_9PSEU</name>
<dbReference type="Gene3D" id="3.40.50.1820">
    <property type="entry name" value="alpha/beta hydrolase"/>
    <property type="match status" value="1"/>
</dbReference>
<dbReference type="Pfam" id="PF00561">
    <property type="entry name" value="Abhydrolase_1"/>
    <property type="match status" value="1"/>
</dbReference>
<keyword evidence="3" id="KW-1185">Reference proteome</keyword>
<dbReference type="SUPFAM" id="SSF53474">
    <property type="entry name" value="alpha/beta-Hydrolases"/>
    <property type="match status" value="1"/>
</dbReference>
<accession>A0ABP4I8P7</accession>
<sequence>MWRRLVDDLSSEFRVVTPDARGHGESTWDGTAFSIPDLAADVAALVEHLDAGPAHLAALSMGGCTAVALAVRHPTLVGSLTLADTTADYGPDKAVTWAERATKAVSIPRERQLSFQRDRWFSPQFLEEDPAEVDRVSLIFTRTGSEAHAAACRAMGAFDDTSRLSGISAPTRVIVGEDDYATPPDMAATLHHGIAGSDLHVLGGTRHLSLIESAEARELAREHIVAVAART</sequence>
<dbReference type="Proteomes" id="UP001501414">
    <property type="component" value="Unassembled WGS sequence"/>
</dbReference>
<dbReference type="PANTHER" id="PTHR43798">
    <property type="entry name" value="MONOACYLGLYCEROL LIPASE"/>
    <property type="match status" value="1"/>
</dbReference>
<evidence type="ECO:0000313" key="3">
    <source>
        <dbReference type="Proteomes" id="UP001501414"/>
    </source>
</evidence>
<dbReference type="InterPro" id="IPR050266">
    <property type="entry name" value="AB_hydrolase_sf"/>
</dbReference>
<reference evidence="3" key="1">
    <citation type="journal article" date="2019" name="Int. J. Syst. Evol. Microbiol.">
        <title>The Global Catalogue of Microorganisms (GCM) 10K type strain sequencing project: providing services to taxonomists for standard genome sequencing and annotation.</title>
        <authorList>
            <consortium name="The Broad Institute Genomics Platform"/>
            <consortium name="The Broad Institute Genome Sequencing Center for Infectious Disease"/>
            <person name="Wu L."/>
            <person name="Ma J."/>
        </authorList>
    </citation>
    <scope>NUCLEOTIDE SEQUENCE [LARGE SCALE GENOMIC DNA]</scope>
    <source>
        <strain evidence="3">JCM 11896</strain>
    </source>
</reference>
<dbReference type="InterPro" id="IPR000073">
    <property type="entry name" value="AB_hydrolase_1"/>
</dbReference>
<feature type="domain" description="AB hydrolase-1" evidence="1">
    <location>
        <begin position="1"/>
        <end position="213"/>
    </location>
</feature>
<comment type="caution">
    <text evidence="2">The sequence shown here is derived from an EMBL/GenBank/DDBJ whole genome shotgun (WGS) entry which is preliminary data.</text>
</comment>
<dbReference type="EMBL" id="BAAAJK010000002">
    <property type="protein sequence ID" value="GAA1380928.1"/>
    <property type="molecule type" value="Genomic_DNA"/>
</dbReference>
<dbReference type="PANTHER" id="PTHR43798:SF29">
    <property type="entry name" value="AB HYDROLASE-1 DOMAIN-CONTAINING PROTEIN"/>
    <property type="match status" value="1"/>
</dbReference>
<protein>
    <submittedName>
        <fullName evidence="2">Alpha/beta fold hydrolase</fullName>
    </submittedName>
</protein>
<evidence type="ECO:0000259" key="1">
    <source>
        <dbReference type="Pfam" id="PF00561"/>
    </source>
</evidence>
<organism evidence="2 3">
    <name type="scientific">Pseudonocardia kongjuensis</name>
    <dbReference type="NCBI Taxonomy" id="102227"/>
    <lineage>
        <taxon>Bacteria</taxon>
        <taxon>Bacillati</taxon>
        <taxon>Actinomycetota</taxon>
        <taxon>Actinomycetes</taxon>
        <taxon>Pseudonocardiales</taxon>
        <taxon>Pseudonocardiaceae</taxon>
        <taxon>Pseudonocardia</taxon>
    </lineage>
</organism>
<dbReference type="PRINTS" id="PR00111">
    <property type="entry name" value="ABHYDROLASE"/>
</dbReference>
<gene>
    <name evidence="2" type="ORF">GCM10009613_06060</name>
</gene>
<dbReference type="InterPro" id="IPR029058">
    <property type="entry name" value="AB_hydrolase_fold"/>
</dbReference>
<keyword evidence="2" id="KW-0378">Hydrolase</keyword>
<proteinExistence type="predicted"/>